<protein>
    <recommendedName>
        <fullName evidence="3">histidine kinase</fullName>
        <ecNumber evidence="3">2.7.13.3</ecNumber>
    </recommendedName>
</protein>
<dbReference type="InterPro" id="IPR004358">
    <property type="entry name" value="Sig_transdc_His_kin-like_C"/>
</dbReference>
<evidence type="ECO:0000256" key="10">
    <source>
        <dbReference type="SAM" id="Phobius"/>
    </source>
</evidence>
<keyword evidence="13" id="KW-1185">Reference proteome</keyword>
<evidence type="ECO:0000313" key="13">
    <source>
        <dbReference type="Proteomes" id="UP000530060"/>
    </source>
</evidence>
<dbReference type="SMART" id="SM00387">
    <property type="entry name" value="HATPase_c"/>
    <property type="match status" value="1"/>
</dbReference>
<dbReference type="EMBL" id="CAIJDP010000046">
    <property type="protein sequence ID" value="CAD0000749.1"/>
    <property type="molecule type" value="Genomic_DNA"/>
</dbReference>
<dbReference type="RefSeq" id="WP_230408775.1">
    <property type="nucleotide sequence ID" value="NZ_CAIJDP010000046.1"/>
</dbReference>
<name>A0A6V6YMZ8_9FLAO</name>
<evidence type="ECO:0000256" key="4">
    <source>
        <dbReference type="ARBA" id="ARBA00022553"/>
    </source>
</evidence>
<dbReference type="GO" id="GO:0005886">
    <property type="term" value="C:plasma membrane"/>
    <property type="evidence" value="ECO:0007669"/>
    <property type="project" value="TreeGrafter"/>
</dbReference>
<keyword evidence="4" id="KW-0597">Phosphoprotein</keyword>
<dbReference type="PRINTS" id="PR00344">
    <property type="entry name" value="BCTRLSENSOR"/>
</dbReference>
<dbReference type="PANTHER" id="PTHR45436">
    <property type="entry name" value="SENSOR HISTIDINE KINASE YKOH"/>
    <property type="match status" value="1"/>
</dbReference>
<dbReference type="InterPro" id="IPR005467">
    <property type="entry name" value="His_kinase_dom"/>
</dbReference>
<keyword evidence="8 10" id="KW-1133">Transmembrane helix</keyword>
<evidence type="ECO:0000256" key="2">
    <source>
        <dbReference type="ARBA" id="ARBA00004370"/>
    </source>
</evidence>
<dbReference type="SUPFAM" id="SSF55874">
    <property type="entry name" value="ATPase domain of HSP90 chaperone/DNA topoisomerase II/histidine kinase"/>
    <property type="match status" value="1"/>
</dbReference>
<evidence type="ECO:0000256" key="6">
    <source>
        <dbReference type="ARBA" id="ARBA00022692"/>
    </source>
</evidence>
<dbReference type="AlphaFoldDB" id="A0A6V6YMZ8"/>
<comment type="subcellular location">
    <subcellularLocation>
        <location evidence="2">Membrane</location>
    </subcellularLocation>
</comment>
<dbReference type="PROSITE" id="PS50109">
    <property type="entry name" value="HIS_KIN"/>
    <property type="match status" value="1"/>
</dbReference>
<dbReference type="Pfam" id="PF00512">
    <property type="entry name" value="HisKA"/>
    <property type="match status" value="1"/>
</dbReference>
<dbReference type="SMART" id="SM00388">
    <property type="entry name" value="HisKA"/>
    <property type="match status" value="1"/>
</dbReference>
<comment type="catalytic activity">
    <reaction evidence="1">
        <text>ATP + protein L-histidine = ADP + protein N-phospho-L-histidine.</text>
        <dbReference type="EC" id="2.7.13.3"/>
    </reaction>
</comment>
<evidence type="ECO:0000259" key="11">
    <source>
        <dbReference type="PROSITE" id="PS50109"/>
    </source>
</evidence>
<keyword evidence="5" id="KW-0808">Transferase</keyword>
<evidence type="ECO:0000313" key="12">
    <source>
        <dbReference type="EMBL" id="CAD0000749.1"/>
    </source>
</evidence>
<evidence type="ECO:0000256" key="9">
    <source>
        <dbReference type="ARBA" id="ARBA00023136"/>
    </source>
</evidence>
<dbReference type="InterPro" id="IPR036890">
    <property type="entry name" value="HATPase_C_sf"/>
</dbReference>
<evidence type="ECO:0000256" key="7">
    <source>
        <dbReference type="ARBA" id="ARBA00022777"/>
    </source>
</evidence>
<feature type="domain" description="Histidine kinase" evidence="11">
    <location>
        <begin position="231"/>
        <end position="442"/>
    </location>
</feature>
<dbReference type="Gene3D" id="1.10.287.130">
    <property type="match status" value="1"/>
</dbReference>
<dbReference type="EC" id="2.7.13.3" evidence="3"/>
<accession>A0A6V6YMZ8</accession>
<feature type="transmembrane region" description="Helical" evidence="10">
    <location>
        <begin position="147"/>
        <end position="172"/>
    </location>
</feature>
<gene>
    <name evidence="12" type="ORF">FLAT13_00193</name>
</gene>
<organism evidence="12 13">
    <name type="scientific">Flavobacterium salmonis</name>
    <dbReference type="NCBI Taxonomy" id="2654844"/>
    <lineage>
        <taxon>Bacteria</taxon>
        <taxon>Pseudomonadati</taxon>
        <taxon>Bacteroidota</taxon>
        <taxon>Flavobacteriia</taxon>
        <taxon>Flavobacteriales</taxon>
        <taxon>Flavobacteriaceae</taxon>
        <taxon>Flavobacterium</taxon>
    </lineage>
</organism>
<dbReference type="Pfam" id="PF02518">
    <property type="entry name" value="HATPase_c"/>
    <property type="match status" value="1"/>
</dbReference>
<evidence type="ECO:0000256" key="8">
    <source>
        <dbReference type="ARBA" id="ARBA00022989"/>
    </source>
</evidence>
<evidence type="ECO:0000256" key="3">
    <source>
        <dbReference type="ARBA" id="ARBA00012438"/>
    </source>
</evidence>
<dbReference type="SUPFAM" id="SSF47384">
    <property type="entry name" value="Homodimeric domain of signal transducing histidine kinase"/>
    <property type="match status" value="1"/>
</dbReference>
<feature type="transmembrane region" description="Helical" evidence="10">
    <location>
        <begin position="12"/>
        <end position="30"/>
    </location>
</feature>
<keyword evidence="7 12" id="KW-0418">Kinase</keyword>
<dbReference type="InterPro" id="IPR036097">
    <property type="entry name" value="HisK_dim/P_sf"/>
</dbReference>
<keyword evidence="6 10" id="KW-0812">Transmembrane</keyword>
<proteinExistence type="predicted"/>
<evidence type="ECO:0000256" key="5">
    <source>
        <dbReference type="ARBA" id="ARBA00022679"/>
    </source>
</evidence>
<dbReference type="InterPro" id="IPR050428">
    <property type="entry name" value="TCS_sensor_his_kinase"/>
</dbReference>
<sequence length="447" mass="51837">MKIKHQLAIFNALTRLLVILVLWLMLPILVENVVYRHINNGLIEKKKKFIDLLNQKEINDLIENSDDSTETYSQFTTLHSEFLVLSRLSSKPSQKKTTFSNDNRIIEGEENEYRILQYHFTYGNQDYQLEIGSSLSEVNDLTFSVRLFIIIVLVVILLITFLADTVYIEYLLKPFYKIIDTKIRRVNEPEAFDHTPINAKSRDFKELDFVLNQMMDRIAEVFKKEKQFISNVSHELLTPIALLKNKLENLLQNESLDDNAIDKIAGSLKTLDMLKKIINNLLLISRIENNQYESNEHINFKEIINDLKEDLQDRIDDKRIAFVNKMKDDFSFTGNKTLIHILFYNLVTNAIKYNKTNGSIMVSDGFLNNQYFIAIEDSGIGLSESQIENIFNRFARVSSDQEGQGLGLAIAKSIAVFHHIEIKIFSILNKRTTFTLLFSETEDKIKS</sequence>
<reference evidence="12 13" key="1">
    <citation type="submission" date="2020-06" db="EMBL/GenBank/DDBJ databases">
        <authorList>
            <person name="Criscuolo A."/>
        </authorList>
    </citation>
    <scope>NUCLEOTIDE SEQUENCE [LARGE SCALE GENOMIC DNA]</scope>
    <source>
        <strain evidence="13">CIP 111411</strain>
    </source>
</reference>
<evidence type="ECO:0000256" key="1">
    <source>
        <dbReference type="ARBA" id="ARBA00000085"/>
    </source>
</evidence>
<dbReference type="InterPro" id="IPR003594">
    <property type="entry name" value="HATPase_dom"/>
</dbReference>
<dbReference type="CDD" id="cd00082">
    <property type="entry name" value="HisKA"/>
    <property type="match status" value="1"/>
</dbReference>
<dbReference type="InterPro" id="IPR003661">
    <property type="entry name" value="HisK_dim/P_dom"/>
</dbReference>
<comment type="caution">
    <text evidence="12">The sequence shown here is derived from an EMBL/GenBank/DDBJ whole genome shotgun (WGS) entry which is preliminary data.</text>
</comment>
<keyword evidence="9 10" id="KW-0472">Membrane</keyword>
<dbReference type="Gene3D" id="3.30.565.10">
    <property type="entry name" value="Histidine kinase-like ATPase, C-terminal domain"/>
    <property type="match status" value="1"/>
</dbReference>
<dbReference type="Proteomes" id="UP000530060">
    <property type="component" value="Unassembled WGS sequence"/>
</dbReference>
<dbReference type="PANTHER" id="PTHR45436:SF5">
    <property type="entry name" value="SENSOR HISTIDINE KINASE TRCS"/>
    <property type="match status" value="1"/>
</dbReference>
<dbReference type="GO" id="GO:0000155">
    <property type="term" value="F:phosphorelay sensor kinase activity"/>
    <property type="evidence" value="ECO:0007669"/>
    <property type="project" value="InterPro"/>
</dbReference>